<dbReference type="OrthoDB" id="5588846at2759"/>
<dbReference type="GO" id="GO:0006799">
    <property type="term" value="P:polyphosphate biosynthetic process"/>
    <property type="evidence" value="ECO:0007669"/>
    <property type="project" value="UniProtKB-ARBA"/>
</dbReference>
<organism evidence="9 10">
    <name type="scientific">Kluyveromyces marxianus (strain DMKU3-1042 / BCC 29191 / NBRC 104275)</name>
    <name type="common">Yeast</name>
    <name type="synonym">Candida kefyr</name>
    <dbReference type="NCBI Taxonomy" id="1003335"/>
    <lineage>
        <taxon>Eukaryota</taxon>
        <taxon>Fungi</taxon>
        <taxon>Dikarya</taxon>
        <taxon>Ascomycota</taxon>
        <taxon>Saccharomycotina</taxon>
        <taxon>Saccharomycetes</taxon>
        <taxon>Saccharomycetales</taxon>
        <taxon>Saccharomycetaceae</taxon>
        <taxon>Kluyveromyces</taxon>
    </lineage>
</organism>
<dbReference type="VEuPathDB" id="FungiDB:KLMA_30175"/>
<dbReference type="PROSITE" id="PS51382">
    <property type="entry name" value="SPX"/>
    <property type="match status" value="1"/>
</dbReference>
<dbReference type="EMBL" id="AP012215">
    <property type="protein sequence ID" value="BAO39470.2"/>
    <property type="molecule type" value="Genomic_DNA"/>
</dbReference>
<feature type="compositionally biased region" description="Low complexity" evidence="6">
    <location>
        <begin position="374"/>
        <end position="383"/>
    </location>
</feature>
<dbReference type="RefSeq" id="XP_022675316.1">
    <property type="nucleotide sequence ID" value="XM_022818672.1"/>
</dbReference>
<dbReference type="GO" id="GO:0033254">
    <property type="term" value="C:vacuolar transporter chaperone complex"/>
    <property type="evidence" value="ECO:0007669"/>
    <property type="project" value="TreeGrafter"/>
</dbReference>
<feature type="domain" description="SPX" evidence="8">
    <location>
        <begin position="38"/>
        <end position="188"/>
    </location>
</feature>
<evidence type="ECO:0000256" key="7">
    <source>
        <dbReference type="SAM" id="Phobius"/>
    </source>
</evidence>
<dbReference type="GO" id="GO:0007034">
    <property type="term" value="P:vacuolar transport"/>
    <property type="evidence" value="ECO:0007669"/>
    <property type="project" value="TreeGrafter"/>
</dbReference>
<protein>
    <submittedName>
        <fullName evidence="9">Uncharacterized protein YDR089W</fullName>
    </submittedName>
</protein>
<feature type="region of interest" description="Disordered" evidence="6">
    <location>
        <begin position="254"/>
        <end position="278"/>
    </location>
</feature>
<dbReference type="PANTHER" id="PTHR46140:SF1">
    <property type="entry name" value="VACUOLAR TRANSPORTER CHAPERONE COMPLEX SUBUNIT 4-RELATED"/>
    <property type="match status" value="1"/>
</dbReference>
<feature type="transmembrane region" description="Helical" evidence="7">
    <location>
        <begin position="696"/>
        <end position="713"/>
    </location>
</feature>
<dbReference type="CDD" id="cd14474">
    <property type="entry name" value="SPX_YDR089W"/>
    <property type="match status" value="1"/>
</dbReference>
<evidence type="ECO:0000256" key="1">
    <source>
        <dbReference type="ARBA" id="ARBA00004128"/>
    </source>
</evidence>
<accession>W0T7T1</accession>
<feature type="region of interest" description="Disordered" evidence="6">
    <location>
        <begin position="638"/>
        <end position="659"/>
    </location>
</feature>
<dbReference type="AlphaFoldDB" id="W0T7T1"/>
<keyword evidence="5 7" id="KW-0472">Membrane</keyword>
<feature type="transmembrane region" description="Helical" evidence="7">
    <location>
        <begin position="858"/>
        <end position="877"/>
    </location>
</feature>
<gene>
    <name evidence="9" type="ORF">KLMA_30175</name>
</gene>
<feature type="transmembrane region" description="Helical" evidence="7">
    <location>
        <begin position="782"/>
        <end position="804"/>
    </location>
</feature>
<dbReference type="GO" id="GO:0016237">
    <property type="term" value="P:microautophagy"/>
    <property type="evidence" value="ECO:0007669"/>
    <property type="project" value="TreeGrafter"/>
</dbReference>
<evidence type="ECO:0000313" key="10">
    <source>
        <dbReference type="Proteomes" id="UP000065495"/>
    </source>
</evidence>
<keyword evidence="2" id="KW-0926">Vacuole</keyword>
<proteinExistence type="predicted"/>
<dbReference type="GO" id="GO:0042144">
    <property type="term" value="P:vacuole fusion, non-autophagic"/>
    <property type="evidence" value="ECO:0007669"/>
    <property type="project" value="TreeGrafter"/>
</dbReference>
<evidence type="ECO:0000256" key="3">
    <source>
        <dbReference type="ARBA" id="ARBA00022692"/>
    </source>
</evidence>
<dbReference type="InterPro" id="IPR051572">
    <property type="entry name" value="VTC_Complex_Subunit"/>
</dbReference>
<dbReference type="InterPro" id="IPR004331">
    <property type="entry name" value="SPX_dom"/>
</dbReference>
<dbReference type="GO" id="GO:0000329">
    <property type="term" value="C:fungal-type vacuole membrane"/>
    <property type="evidence" value="ECO:0007669"/>
    <property type="project" value="TreeGrafter"/>
</dbReference>
<evidence type="ECO:0000259" key="8">
    <source>
        <dbReference type="PROSITE" id="PS51382"/>
    </source>
</evidence>
<reference evidence="9 10" key="1">
    <citation type="journal article" date="2015" name="Biotechnol. Biofuels">
        <title>Genetic basis of the highly efficient yeast Kluyveromyces marxianus: complete genome sequence and transcriptome analyses.</title>
        <authorList>
            <person name="Lertwattanasakul N."/>
            <person name="Kosaka T."/>
            <person name="Hosoyama A."/>
            <person name="Suzuki Y."/>
            <person name="Rodrussamee N."/>
            <person name="Matsutani M."/>
            <person name="Murata M."/>
            <person name="Fujimoto N."/>
            <person name="Suprayogi"/>
            <person name="Tsuchikane K."/>
            <person name="Limtong S."/>
            <person name="Fujita N."/>
            <person name="Yamada M."/>
        </authorList>
    </citation>
    <scope>NUCLEOTIDE SEQUENCE [LARGE SCALE GENOMIC DNA]</scope>
    <source>
        <strain evidence="10">DMKU3-1042 / BCC 29191 / NBRC 104275</strain>
    </source>
</reference>
<sequence>MPRTAQNAQNSPKHPTKSVTTQYHITTLAGLSGVEAAMKFGSQILVKSVPEWKLNNIDYQQLKTGIKKCTTVRENFHPANAAEDPELRSLEKLFRSQFEMINVFVSMKLKECSTRIVSIENYLTQVGNIKDENKQLRRIKLINHHLDRCNFELQKLSRYLILQKIAIRKLFKKFLKHYPYGKDVAQEFIDSLKNCPELKEGHDGVSLLTVDLDPYLLEISLIVDILHELEVNSGHEPQQSLRHPLPVSSNNTTLVTRPSTADSVHTESIPSSSRKTSIASPLNNIDSTLSFDHLFVGRFHHVKSFLISQESEDEIKFMLVKLGFCLFDNTVMATSKKILSGNDSLIKRKNSIKSLHMLRDASIGDEPAASTAGQPQQQQQQQPEAVNNVNQETITHNIQFEPLAKAGVSTANLYASTEENLFPNMLVSYPNSEECVLLCHVGGLRNHISTDTINYKDIKDILNGVDPANPDHSNRLDEFCREWCYSHNIRLTDFVIKSKRSRFIVSTSSIQTDNDYLICIDENIEVDNHKIPFAVLEIKMLERNNSVLGPQQSKSKKTADPVVAQIIDKLIEDDLSVYPVTKRFTLWNLASKVVNGSDPLTCIDDGNFLSSEEMFESGKNLLKELKTNYDLQLNPPIIDLSKPPSPSSNKSIPINRTTEPDKPRIRYWNEFDDDEEAMDQGFYTYSSDEDDKIHDYGLITFSPAFIVAVYRFISKFQFSFGFVGDVQERRHLLPSPNKSYSSLNTESTVLTSHSSERNEVNKIWDLEQQESESIYEFEHDEVISFFYVSSLLISCLTTGITIGIMTSLFKSLDEDSELDNGTPILIMIFVSLAISLILSSWSLLLLFSRFTLAPTWHYVSGVVIFITIILAVCYGFIELIL</sequence>
<evidence type="ECO:0000313" key="9">
    <source>
        <dbReference type="EMBL" id="BAO39470.2"/>
    </source>
</evidence>
<dbReference type="GeneID" id="34715461"/>
<evidence type="ECO:0000256" key="5">
    <source>
        <dbReference type="ARBA" id="ARBA00023136"/>
    </source>
</evidence>
<feature type="transmembrane region" description="Helical" evidence="7">
    <location>
        <begin position="824"/>
        <end position="846"/>
    </location>
</feature>
<comment type="subcellular location">
    <subcellularLocation>
        <location evidence="1">Vacuole membrane</location>
        <topology evidence="1">Multi-pass membrane protein</topology>
    </subcellularLocation>
</comment>
<evidence type="ECO:0000256" key="6">
    <source>
        <dbReference type="SAM" id="MobiDB-lite"/>
    </source>
</evidence>
<dbReference type="PANTHER" id="PTHR46140">
    <property type="entry name" value="VACUOLAR TRANSPORTER CHAPERONE 1-RELATED"/>
    <property type="match status" value="1"/>
</dbReference>
<feature type="region of interest" description="Disordered" evidence="6">
    <location>
        <begin position="365"/>
        <end position="386"/>
    </location>
</feature>
<keyword evidence="3 7" id="KW-0812">Transmembrane</keyword>
<name>W0T7T1_KLUMD</name>
<evidence type="ECO:0000256" key="2">
    <source>
        <dbReference type="ARBA" id="ARBA00022554"/>
    </source>
</evidence>
<keyword evidence="4 7" id="KW-1133">Transmembrane helix</keyword>
<dbReference type="KEGG" id="kmx:KLMA_30175"/>
<dbReference type="Proteomes" id="UP000065495">
    <property type="component" value="Chromosome 3"/>
</dbReference>
<evidence type="ECO:0000256" key="4">
    <source>
        <dbReference type="ARBA" id="ARBA00022989"/>
    </source>
</evidence>